<keyword evidence="3 6" id="KW-0812">Transmembrane</keyword>
<keyword evidence="4 6" id="KW-1133">Transmembrane helix</keyword>
<proteinExistence type="predicted"/>
<dbReference type="STRING" id="630626.EBL_c08050"/>
<dbReference type="Proteomes" id="UP000001955">
    <property type="component" value="Chromosome"/>
</dbReference>
<dbReference type="InterPro" id="IPR012902">
    <property type="entry name" value="N_methyl_site"/>
</dbReference>
<evidence type="ECO:0000313" key="8">
    <source>
        <dbReference type="Proteomes" id="UP000001955"/>
    </source>
</evidence>
<name>I2B5X4_SHIBC</name>
<evidence type="ECO:0000256" key="6">
    <source>
        <dbReference type="SAM" id="Phobius"/>
    </source>
</evidence>
<dbReference type="KEGG" id="ebt:EBL_c08050"/>
<dbReference type="PANTHER" id="PTHR39583:SF3">
    <property type="entry name" value="PREPILIN PEPTIDASE-DEPENDENT PROTEIN B"/>
    <property type="match status" value="1"/>
</dbReference>
<keyword evidence="5 6" id="KW-0472">Membrane</keyword>
<dbReference type="HOGENOM" id="CLU_090952_0_0_6"/>
<dbReference type="PROSITE" id="PS00409">
    <property type="entry name" value="PROKAR_NTER_METHYL"/>
    <property type="match status" value="1"/>
</dbReference>
<dbReference type="NCBIfam" id="TIGR02532">
    <property type="entry name" value="IV_pilin_GFxxxE"/>
    <property type="match status" value="1"/>
</dbReference>
<dbReference type="InterPro" id="IPR051621">
    <property type="entry name" value="T2SS_protein_J"/>
</dbReference>
<keyword evidence="8" id="KW-1185">Reference proteome</keyword>
<protein>
    <submittedName>
        <fullName evidence="7">Prepilin peptidase dependent protein B</fullName>
    </submittedName>
</protein>
<comment type="subcellular location">
    <subcellularLocation>
        <location evidence="1">Membrane</location>
        <topology evidence="1">Single-pass membrane protein</topology>
    </subcellularLocation>
</comment>
<dbReference type="PIRSF" id="PIRSF004525">
    <property type="entry name" value="Pilin_peptidase-dep_B_prd"/>
    <property type="match status" value="1"/>
</dbReference>
<gene>
    <name evidence="7" type="primary">ppdB</name>
    <name evidence="7" type="ordered locus">EBL_c08050</name>
</gene>
<sequence>MRDSGFTLPELLLAVGIGSLIMLGAMRFLPALQHGVLVSTQHHQARALLWQLARSIGKSVRRAGYCNGECPGPGLSVSPAGDCLIVQWDMNSNGRWETAPDTRAEQLAYRLSGDSLETRRGAADCRGRGWQKMNDPAALRITRFRAWPQANSPLVAIALSGVPVTTPAAEAVHILYYALRHNPESRPGTPPQAAEQGGPR</sequence>
<evidence type="ECO:0000256" key="2">
    <source>
        <dbReference type="ARBA" id="ARBA00022481"/>
    </source>
</evidence>
<accession>I2B5X4</accession>
<dbReference type="Pfam" id="PF07963">
    <property type="entry name" value="N_methyl"/>
    <property type="match status" value="1"/>
</dbReference>
<reference evidence="7 8" key="1">
    <citation type="journal article" date="2012" name="J. Bacteriol.">
        <title>Complete genome sequence of the B12-producing Shimwellia blattae strain DSM 4481, isolated from a cockroach.</title>
        <authorList>
            <person name="Brzuszkiewicz E."/>
            <person name="Waschkowitz T."/>
            <person name="Wiezer A."/>
            <person name="Daniel R."/>
        </authorList>
    </citation>
    <scope>NUCLEOTIDE SEQUENCE [LARGE SCALE GENOMIC DNA]</scope>
    <source>
        <strain evidence="8">ATCC 29907 / DSM 4481 / JCM 1650 / NBRC 105725 / CDC 9005-74</strain>
    </source>
</reference>
<dbReference type="GO" id="GO:0016020">
    <property type="term" value="C:membrane"/>
    <property type="evidence" value="ECO:0007669"/>
    <property type="project" value="UniProtKB-SubCell"/>
</dbReference>
<keyword evidence="2" id="KW-0488">Methylation</keyword>
<organism evidence="7 8">
    <name type="scientific">Shimwellia blattae (strain ATCC 29907 / DSM 4481 / JCM 1650 / NBRC 105725 / CDC 9005-74)</name>
    <name type="common">Escherichia blattae</name>
    <dbReference type="NCBI Taxonomy" id="630626"/>
    <lineage>
        <taxon>Bacteria</taxon>
        <taxon>Pseudomonadati</taxon>
        <taxon>Pseudomonadota</taxon>
        <taxon>Gammaproteobacteria</taxon>
        <taxon>Enterobacterales</taxon>
        <taxon>Enterobacteriaceae</taxon>
        <taxon>Shimwellia</taxon>
    </lineage>
</organism>
<evidence type="ECO:0000313" key="7">
    <source>
        <dbReference type="EMBL" id="AFJ45928.1"/>
    </source>
</evidence>
<dbReference type="InterPro" id="IPR016419">
    <property type="entry name" value="Prepilin_Pept-dep_B_prd"/>
</dbReference>
<dbReference type="AlphaFoldDB" id="I2B5X4"/>
<dbReference type="PANTHER" id="PTHR39583">
    <property type="entry name" value="TYPE II SECRETION SYSTEM PROTEIN J-RELATED"/>
    <property type="match status" value="1"/>
</dbReference>
<dbReference type="PATRIC" id="fig|630626.3.peg.789"/>
<dbReference type="EMBL" id="CP001560">
    <property type="protein sequence ID" value="AFJ45928.1"/>
    <property type="molecule type" value="Genomic_DNA"/>
</dbReference>
<dbReference type="OrthoDB" id="7059546at2"/>
<accession>K6W2G1</accession>
<dbReference type="eggNOG" id="COG4795">
    <property type="taxonomic scope" value="Bacteria"/>
</dbReference>
<evidence type="ECO:0000256" key="3">
    <source>
        <dbReference type="ARBA" id="ARBA00022692"/>
    </source>
</evidence>
<evidence type="ECO:0000256" key="1">
    <source>
        <dbReference type="ARBA" id="ARBA00004167"/>
    </source>
</evidence>
<evidence type="ECO:0000256" key="5">
    <source>
        <dbReference type="ARBA" id="ARBA00023136"/>
    </source>
</evidence>
<feature type="transmembrane region" description="Helical" evidence="6">
    <location>
        <begin position="12"/>
        <end position="29"/>
    </location>
</feature>
<evidence type="ECO:0000256" key="4">
    <source>
        <dbReference type="ARBA" id="ARBA00022989"/>
    </source>
</evidence>
<dbReference type="NCBIfam" id="NF007848">
    <property type="entry name" value="PRK10557.1"/>
    <property type="match status" value="1"/>
</dbReference>
<dbReference type="GO" id="GO:0015628">
    <property type="term" value="P:protein secretion by the type II secretion system"/>
    <property type="evidence" value="ECO:0007669"/>
    <property type="project" value="TreeGrafter"/>
</dbReference>